<dbReference type="AlphaFoldDB" id="A0A0V1Q0G0"/>
<dbReference type="GO" id="GO:0005730">
    <property type="term" value="C:nucleolus"/>
    <property type="evidence" value="ECO:0007669"/>
    <property type="project" value="UniProtKB-SubCell"/>
</dbReference>
<comment type="similarity">
    <text evidence="2">Belongs to the WD repeat WDR55 family.</text>
</comment>
<dbReference type="SUPFAM" id="SSF50978">
    <property type="entry name" value="WD40 repeat-like"/>
    <property type="match status" value="1"/>
</dbReference>
<dbReference type="InterPro" id="IPR015943">
    <property type="entry name" value="WD40/YVTN_repeat-like_dom_sf"/>
</dbReference>
<protein>
    <recommendedName>
        <fullName evidence="6">WD repeat-containing protein JIP5</fullName>
    </recommendedName>
    <alternativeName>
        <fullName evidence="7">WD repeat-containing protein jip5</fullName>
    </alternativeName>
</protein>
<accession>A0A0V1Q0G0</accession>
<evidence type="ECO:0000256" key="6">
    <source>
        <dbReference type="ARBA" id="ARBA00039238"/>
    </source>
</evidence>
<dbReference type="GeneID" id="26839326"/>
<gene>
    <name evidence="9" type="ORF">AC631_02317</name>
</gene>
<feature type="region of interest" description="Disordered" evidence="8">
    <location>
        <begin position="409"/>
        <end position="495"/>
    </location>
</feature>
<evidence type="ECO:0000256" key="5">
    <source>
        <dbReference type="ARBA" id="ARBA00023242"/>
    </source>
</evidence>
<feature type="compositionally biased region" description="Acidic residues" evidence="8">
    <location>
        <begin position="436"/>
        <end position="462"/>
    </location>
</feature>
<organism evidence="9 10">
    <name type="scientific">Debaryomyces fabryi</name>
    <dbReference type="NCBI Taxonomy" id="58627"/>
    <lineage>
        <taxon>Eukaryota</taxon>
        <taxon>Fungi</taxon>
        <taxon>Dikarya</taxon>
        <taxon>Ascomycota</taxon>
        <taxon>Saccharomycotina</taxon>
        <taxon>Pichiomycetes</taxon>
        <taxon>Debaryomycetaceae</taxon>
        <taxon>Debaryomyces</taxon>
    </lineage>
</organism>
<feature type="compositionally biased region" description="Acidic residues" evidence="8">
    <location>
        <begin position="410"/>
        <end position="428"/>
    </location>
</feature>
<dbReference type="GO" id="GO:0006364">
    <property type="term" value="P:rRNA processing"/>
    <property type="evidence" value="ECO:0007669"/>
    <property type="project" value="TreeGrafter"/>
</dbReference>
<feature type="compositionally biased region" description="Basic and acidic residues" evidence="8">
    <location>
        <begin position="560"/>
        <end position="572"/>
    </location>
</feature>
<evidence type="ECO:0000256" key="8">
    <source>
        <dbReference type="SAM" id="MobiDB-lite"/>
    </source>
</evidence>
<evidence type="ECO:0000313" key="10">
    <source>
        <dbReference type="Proteomes" id="UP000054251"/>
    </source>
</evidence>
<dbReference type="InterPro" id="IPR036322">
    <property type="entry name" value="WD40_repeat_dom_sf"/>
</dbReference>
<dbReference type="OrthoDB" id="2288928at2759"/>
<dbReference type="SMART" id="SM00320">
    <property type="entry name" value="WD40"/>
    <property type="match status" value="4"/>
</dbReference>
<evidence type="ECO:0000256" key="2">
    <source>
        <dbReference type="ARBA" id="ARBA00007625"/>
    </source>
</evidence>
<keyword evidence="10" id="KW-1185">Reference proteome</keyword>
<keyword evidence="3" id="KW-0853">WD repeat</keyword>
<feature type="region of interest" description="Disordered" evidence="8">
    <location>
        <begin position="525"/>
        <end position="572"/>
    </location>
</feature>
<feature type="compositionally biased region" description="Acidic residues" evidence="8">
    <location>
        <begin position="470"/>
        <end position="482"/>
    </location>
</feature>
<dbReference type="EMBL" id="LMYN01000039">
    <property type="protein sequence ID" value="KSA01945.1"/>
    <property type="molecule type" value="Genomic_DNA"/>
</dbReference>
<dbReference type="InterPro" id="IPR001680">
    <property type="entry name" value="WD40_rpt"/>
</dbReference>
<reference evidence="9 10" key="1">
    <citation type="submission" date="2015-11" db="EMBL/GenBank/DDBJ databases">
        <title>The genome of Debaryomyces fabryi.</title>
        <authorList>
            <person name="Tafer H."/>
            <person name="Lopandic K."/>
        </authorList>
    </citation>
    <scope>NUCLEOTIDE SEQUENCE [LARGE SCALE GENOMIC DNA]</scope>
    <source>
        <strain evidence="9 10">CBS 789</strain>
    </source>
</reference>
<name>A0A0V1Q0G0_9ASCO</name>
<evidence type="ECO:0000313" key="9">
    <source>
        <dbReference type="EMBL" id="KSA01945.1"/>
    </source>
</evidence>
<keyword evidence="5" id="KW-0539">Nucleus</keyword>
<evidence type="ECO:0000256" key="3">
    <source>
        <dbReference type="ARBA" id="ARBA00022574"/>
    </source>
</evidence>
<dbReference type="GO" id="GO:0045943">
    <property type="term" value="P:positive regulation of transcription by RNA polymerase I"/>
    <property type="evidence" value="ECO:0007669"/>
    <property type="project" value="TreeGrafter"/>
</dbReference>
<sequence length="572" mass="63988">MAKKKKSNATNAARLLESSVSPIVELKYPEPLFTVAAHPTKPILLSGLATGHIYCSSYDADKLEEDQSTRREKLSLLEKEAFKTGKIANINKSVSQLKQKWWTVIEDNTEIPDCLNIVNNWKTKRHKGSCRSAIFDPLENSLGENIYSVGTDHIIKKANTETGKVVTKATISDHYSEKKDAITKLAHSTSHPFLLSGTENGDVLVYDSNNMASNQLKFNVSKAHDDSINHILPMPSVSAYHYLTLGSTTLSHIDIRKGIITQSDDQEDELLSMCFASDHVNDNKNDTVLVSHGEGIVTIWKNSKNRLMDQLSRIKVNKDASIDAIIPTMNCDDGEMVDSVWCGDSEGLLHRINYKKGKVVETRVHSSAGGKYGAADEVGILDIDYDYRLISAGMDSLKIWSNQEEVLNSDIDDSDSDSDIDSDDSDSDANDHDDIPLNEDSEDDASDDSDGDNGNDSLEEILQDVALSDSNDDNIETDSDVEQVDKEEPTKPLQIVRKKRFNVPEISNKTNINKKVIDINKLTKEQSTKEDYDEDTEEPNKKKQKLKPKQMSTKQIRNMQKHEHGIRRFDDL</sequence>
<proteinExistence type="inferred from homology"/>
<dbReference type="Gene3D" id="2.130.10.10">
    <property type="entry name" value="YVTN repeat-like/Quinoprotein amine dehydrogenase"/>
    <property type="match status" value="1"/>
</dbReference>
<evidence type="ECO:0000256" key="1">
    <source>
        <dbReference type="ARBA" id="ARBA00004604"/>
    </source>
</evidence>
<comment type="subcellular location">
    <subcellularLocation>
        <location evidence="1">Nucleus</location>
        <location evidence="1">Nucleolus</location>
    </subcellularLocation>
</comment>
<dbReference type="PANTHER" id="PTHR19924:SF31">
    <property type="entry name" value="WD REPEAT-CONTAINING PROTEIN JIP5"/>
    <property type="match status" value="1"/>
</dbReference>
<dbReference type="Proteomes" id="UP000054251">
    <property type="component" value="Unassembled WGS sequence"/>
</dbReference>
<dbReference type="PANTHER" id="PTHR19924">
    <property type="entry name" value="UTP15 U3 SMALL NUCLEOLAR RNA-ASSOCIATED PROTEIN 15 FAMILY MEMBER"/>
    <property type="match status" value="1"/>
</dbReference>
<comment type="caution">
    <text evidence="9">The sequence shown here is derived from an EMBL/GenBank/DDBJ whole genome shotgun (WGS) entry which is preliminary data.</text>
</comment>
<evidence type="ECO:0000256" key="4">
    <source>
        <dbReference type="ARBA" id="ARBA00022737"/>
    </source>
</evidence>
<keyword evidence="4" id="KW-0677">Repeat</keyword>
<evidence type="ECO:0000256" key="7">
    <source>
        <dbReference type="ARBA" id="ARBA00039514"/>
    </source>
</evidence>
<dbReference type="RefSeq" id="XP_015468047.1">
    <property type="nucleotide sequence ID" value="XM_015611147.1"/>
</dbReference>